<dbReference type="RefSeq" id="WP_190906551.1">
    <property type="nucleotide sequence ID" value="NZ_JACJTQ010000012.1"/>
</dbReference>
<protein>
    <submittedName>
        <fullName evidence="1">Uncharacterized protein</fullName>
    </submittedName>
</protein>
<gene>
    <name evidence="1" type="ORF">H6G68_10225</name>
</gene>
<evidence type="ECO:0000313" key="1">
    <source>
        <dbReference type="EMBL" id="MBD2692129.1"/>
    </source>
</evidence>
<dbReference type="EMBL" id="JACJTQ010000012">
    <property type="protein sequence ID" value="MBD2692129.1"/>
    <property type="molecule type" value="Genomic_DNA"/>
</dbReference>
<dbReference type="Proteomes" id="UP000660381">
    <property type="component" value="Unassembled WGS sequence"/>
</dbReference>
<name>A0ABR8J2P2_9NOST</name>
<accession>A0ABR8J2P2</accession>
<comment type="caution">
    <text evidence="1">The sequence shown here is derived from an EMBL/GenBank/DDBJ whole genome shotgun (WGS) entry which is preliminary data.</text>
</comment>
<reference evidence="1 2" key="1">
    <citation type="journal article" date="2020" name="ISME J.">
        <title>Comparative genomics reveals insights into cyanobacterial evolution and habitat adaptation.</title>
        <authorList>
            <person name="Chen M.Y."/>
            <person name="Teng W.K."/>
            <person name="Zhao L."/>
            <person name="Hu C.X."/>
            <person name="Zhou Y.K."/>
            <person name="Han B.P."/>
            <person name="Song L.R."/>
            <person name="Shu W.S."/>
        </authorList>
    </citation>
    <scope>NUCLEOTIDE SEQUENCE [LARGE SCALE GENOMIC DNA]</scope>
    <source>
        <strain evidence="1 2">FACHB-362</strain>
    </source>
</reference>
<proteinExistence type="predicted"/>
<evidence type="ECO:0000313" key="2">
    <source>
        <dbReference type="Proteomes" id="UP000660381"/>
    </source>
</evidence>
<keyword evidence="2" id="KW-1185">Reference proteome</keyword>
<organism evidence="1 2">
    <name type="scientific">Anabaena catenula FACHB-362</name>
    <dbReference type="NCBI Taxonomy" id="2692877"/>
    <lineage>
        <taxon>Bacteria</taxon>
        <taxon>Bacillati</taxon>
        <taxon>Cyanobacteriota</taxon>
        <taxon>Cyanophyceae</taxon>
        <taxon>Nostocales</taxon>
        <taxon>Nostocaceae</taxon>
        <taxon>Anabaena</taxon>
    </lineage>
</organism>
<sequence length="236" mass="26729">MEYLDELLQFSGNSKMKKLLAGITAFSLCITSPGIAKAQEFTEFKHQNDRYYYETLNSEGVTYYKYKVPAYSFGVFTLKNHSRRADFDIYIYDYSGGWKLLAKGKNTGVTTELVTTPTISQDRYAYIKIVNYGSQPSQYLFYANHVTPGKNFAIALAETIIICSLERKNIDSETSSRLVTGISSILQGNNLAGLNRDLFINDMTGKIRKQLGYGCTADFAVNWVVSMIKDVYRNYP</sequence>